<evidence type="ECO:0000256" key="11">
    <source>
        <dbReference type="PROSITE-ProRule" id="PRU10141"/>
    </source>
</evidence>
<feature type="region of interest" description="Disordered" evidence="13">
    <location>
        <begin position="901"/>
        <end position="928"/>
    </location>
</feature>
<evidence type="ECO:0000256" key="8">
    <source>
        <dbReference type="ARBA" id="ARBA00022840"/>
    </source>
</evidence>
<dbReference type="InterPro" id="IPR017441">
    <property type="entry name" value="Protein_kinase_ATP_BS"/>
</dbReference>
<feature type="region of interest" description="Disordered" evidence="13">
    <location>
        <begin position="319"/>
        <end position="443"/>
    </location>
</feature>
<dbReference type="FunFam" id="3.30.200.20:FF:000120">
    <property type="entry name" value="STE20-like serine/threonine-protein kinase"/>
    <property type="match status" value="1"/>
</dbReference>
<dbReference type="EC" id="2.7.11.1" evidence="2"/>
<sequence length="928" mass="108711">MAFARFTKILRLPTIEIKKKVKQYEHVHRDINPNDLWEIIGELGDGAFGKVYKARNKETEVLAAAKVIETKCEEELEDYMVEIDILAKCDHRYIVKLLDAFYHDNKLWIMIEFCPGGAVDATMLELDRGLTEPQIKVVCRQMLEALDYLHSMKIIHRDLKAGNILLMLDGDIKLADFGVSAKNNKTLQRRDSFIGTPYWMAPEVVMCETMKDAPYDYKADIWSLGITLIELAQIEPPHHELNPMRVLLKIAKSEPPTLERPHTWSKEFNDFLKKSLDKNPETRPSAAQLMEHPFVKSVTTNRPLRELVAEAKAEVMEEIEDNREEGEEDDAMELTVTSQTSLEGDQSVDTPSSPTTPSPTTSVPMTRKGAESDAPEEQPGPTMGIPVPQPRHSLPPKDPEALAEKLDEVVLESEKSESEASTKTSSSDSGIEDGKSTPTSEEEKVNSCILFLTEFDSKLFGYFQTYLEMSIKKTTIKDTDDFSSKTLKRTRKFVIDGVEVSVTTSKIIRDDEKKDEEMRFLRRQELRDLRLLQKEEQRAQAALNSKLETQKDQMQRRFDQEMNAKKKHYDTELESLEKNQKQTIEKMEADHNVKLKEETKRIKSEQERDYHKFQDLMKHKKKEVKQSVDKLPRSQRKESLKLQMNSFHEMKVTEEERFSVAQKNFLDNTQIKIISNNKKEIAAMERECLNRKHNLIREREATIWDLEEKNLYERHQLLKQQLKEQYFLQRHQLLKKHDKELEQMQCYNQRMIEILKARQQQEKNRLPKIQRNEAKTRMAMFKKSLRINSTGSSSEDREKIKQFSQQEDKRQKAERLHQQHKHENQMREMTGQCESNIRELQQLQNEKCHLLVENETQRLKHLDETHNQLMKEWRDQLRPRKKALEDELNLKKREQEAFFRMSESADLTNPSSPTRLSRFMPYQDSSTT</sequence>
<evidence type="ECO:0000313" key="16">
    <source>
        <dbReference type="Proteomes" id="UP000472264"/>
    </source>
</evidence>
<comment type="catalytic activity">
    <reaction evidence="9">
        <text>L-threonyl-[protein] + ATP = O-phospho-L-threonyl-[protein] + ADP + H(+)</text>
        <dbReference type="Rhea" id="RHEA:46608"/>
        <dbReference type="Rhea" id="RHEA-COMP:11060"/>
        <dbReference type="Rhea" id="RHEA-COMP:11605"/>
        <dbReference type="ChEBI" id="CHEBI:15378"/>
        <dbReference type="ChEBI" id="CHEBI:30013"/>
        <dbReference type="ChEBI" id="CHEBI:30616"/>
        <dbReference type="ChEBI" id="CHEBI:61977"/>
        <dbReference type="ChEBI" id="CHEBI:456216"/>
        <dbReference type="EC" id="2.7.11.1"/>
    </reaction>
</comment>
<dbReference type="FunFam" id="1.10.510.10:FF:000081">
    <property type="entry name" value="STE20-like serine/threonine-protein kinase"/>
    <property type="match status" value="1"/>
</dbReference>
<dbReference type="Pfam" id="PF12474">
    <property type="entry name" value="PKK"/>
    <property type="match status" value="2"/>
</dbReference>
<keyword evidence="3" id="KW-0723">Serine/threonine-protein kinase</keyword>
<evidence type="ECO:0000313" key="15">
    <source>
        <dbReference type="Ensembl" id="ENSENLP00000009448.1"/>
    </source>
</evidence>
<dbReference type="PANTHER" id="PTHR46538:SF2">
    <property type="entry name" value="NON-SPECIFIC SERINE_THREONINE PROTEIN KINASE"/>
    <property type="match status" value="1"/>
</dbReference>
<dbReference type="Pfam" id="PF00069">
    <property type="entry name" value="Pkinase"/>
    <property type="match status" value="1"/>
</dbReference>
<feature type="compositionally biased region" description="Polar residues" evidence="13">
    <location>
        <begin position="335"/>
        <end position="344"/>
    </location>
</feature>
<accession>A0A665TPA8</accession>
<feature type="region of interest" description="Disordered" evidence="13">
    <location>
        <begin position="782"/>
        <end position="827"/>
    </location>
</feature>
<keyword evidence="16" id="KW-1185">Reference proteome</keyword>
<gene>
    <name evidence="15" type="primary">stk10</name>
</gene>
<reference evidence="15" key="2">
    <citation type="submission" date="2025-08" db="UniProtKB">
        <authorList>
            <consortium name="Ensembl"/>
        </authorList>
    </citation>
    <scope>IDENTIFICATION</scope>
</reference>
<feature type="compositionally biased region" description="Acidic residues" evidence="13">
    <location>
        <begin position="319"/>
        <end position="332"/>
    </location>
</feature>
<evidence type="ECO:0000256" key="6">
    <source>
        <dbReference type="ARBA" id="ARBA00022741"/>
    </source>
</evidence>
<dbReference type="AlphaFoldDB" id="A0A665TPA8"/>
<keyword evidence="6 11" id="KW-0547">Nucleotide-binding</keyword>
<protein>
    <recommendedName>
        <fullName evidence="2">non-specific serine/threonine protein kinase</fullName>
        <ecNumber evidence="2">2.7.11.1</ecNumber>
    </recommendedName>
</protein>
<dbReference type="PROSITE" id="PS00108">
    <property type="entry name" value="PROTEIN_KINASE_ST"/>
    <property type="match status" value="1"/>
</dbReference>
<feature type="compositionally biased region" description="Basic and acidic residues" evidence="13">
    <location>
        <begin position="794"/>
        <end position="826"/>
    </location>
</feature>
<keyword evidence="5" id="KW-0808">Transferase</keyword>
<dbReference type="Gene3D" id="3.30.200.20">
    <property type="entry name" value="Phosphorylase Kinase, domain 1"/>
    <property type="match status" value="1"/>
</dbReference>
<evidence type="ECO:0000259" key="14">
    <source>
        <dbReference type="PROSITE" id="PS50011"/>
    </source>
</evidence>
<organism evidence="15 16">
    <name type="scientific">Echeneis naucrates</name>
    <name type="common">Live sharksucker</name>
    <dbReference type="NCBI Taxonomy" id="173247"/>
    <lineage>
        <taxon>Eukaryota</taxon>
        <taxon>Metazoa</taxon>
        <taxon>Chordata</taxon>
        <taxon>Craniata</taxon>
        <taxon>Vertebrata</taxon>
        <taxon>Euteleostomi</taxon>
        <taxon>Actinopterygii</taxon>
        <taxon>Neopterygii</taxon>
        <taxon>Teleostei</taxon>
        <taxon>Neoteleostei</taxon>
        <taxon>Acanthomorphata</taxon>
        <taxon>Carangaria</taxon>
        <taxon>Carangiformes</taxon>
        <taxon>Echeneidae</taxon>
        <taxon>Echeneis</taxon>
    </lineage>
</organism>
<comment type="catalytic activity">
    <reaction evidence="10">
        <text>L-seryl-[protein] + ATP = O-phospho-L-seryl-[protein] + ADP + H(+)</text>
        <dbReference type="Rhea" id="RHEA:17989"/>
        <dbReference type="Rhea" id="RHEA-COMP:9863"/>
        <dbReference type="Rhea" id="RHEA-COMP:11604"/>
        <dbReference type="ChEBI" id="CHEBI:15378"/>
        <dbReference type="ChEBI" id="CHEBI:29999"/>
        <dbReference type="ChEBI" id="CHEBI:30616"/>
        <dbReference type="ChEBI" id="CHEBI:83421"/>
        <dbReference type="ChEBI" id="CHEBI:456216"/>
        <dbReference type="EC" id="2.7.11.1"/>
    </reaction>
</comment>
<feature type="binding site" evidence="11">
    <location>
        <position position="66"/>
    </location>
    <ligand>
        <name>ATP</name>
        <dbReference type="ChEBI" id="CHEBI:30616"/>
    </ligand>
</feature>
<dbReference type="PANTHER" id="PTHR46538">
    <property type="entry name" value="PROTEIN KINASE DOMAIN-CONTAINING PROTEIN"/>
    <property type="match status" value="1"/>
</dbReference>
<reference evidence="15" key="1">
    <citation type="submission" date="2021-04" db="EMBL/GenBank/DDBJ databases">
        <authorList>
            <consortium name="Wellcome Sanger Institute Data Sharing"/>
        </authorList>
    </citation>
    <scope>NUCLEOTIDE SEQUENCE [LARGE SCALE GENOMIC DNA]</scope>
</reference>
<name>A0A665TPA8_ECHNA</name>
<keyword evidence="8 11" id="KW-0067">ATP-binding</keyword>
<evidence type="ECO:0000256" key="4">
    <source>
        <dbReference type="ARBA" id="ARBA00022553"/>
    </source>
</evidence>
<dbReference type="PROSITE" id="PS50011">
    <property type="entry name" value="PROTEIN_KINASE_DOM"/>
    <property type="match status" value="1"/>
</dbReference>
<dbReference type="InterPro" id="IPR000719">
    <property type="entry name" value="Prot_kinase_dom"/>
</dbReference>
<dbReference type="InterPro" id="IPR022165">
    <property type="entry name" value="PKK"/>
</dbReference>
<evidence type="ECO:0000256" key="9">
    <source>
        <dbReference type="ARBA" id="ARBA00047899"/>
    </source>
</evidence>
<evidence type="ECO:0000256" key="3">
    <source>
        <dbReference type="ARBA" id="ARBA00022527"/>
    </source>
</evidence>
<dbReference type="SUPFAM" id="SSF56112">
    <property type="entry name" value="Protein kinase-like (PK-like)"/>
    <property type="match status" value="1"/>
</dbReference>
<evidence type="ECO:0000256" key="1">
    <source>
        <dbReference type="ARBA" id="ARBA00008874"/>
    </source>
</evidence>
<keyword evidence="12" id="KW-0175">Coiled coil</keyword>
<evidence type="ECO:0000256" key="5">
    <source>
        <dbReference type="ARBA" id="ARBA00022679"/>
    </source>
</evidence>
<keyword evidence="4" id="KW-0597">Phosphoprotein</keyword>
<evidence type="ECO:0000256" key="10">
    <source>
        <dbReference type="ARBA" id="ARBA00048679"/>
    </source>
</evidence>
<dbReference type="Gene3D" id="1.10.510.10">
    <property type="entry name" value="Transferase(Phosphotransferase) domain 1"/>
    <property type="match status" value="1"/>
</dbReference>
<evidence type="ECO:0000256" key="2">
    <source>
        <dbReference type="ARBA" id="ARBA00012513"/>
    </source>
</evidence>
<dbReference type="GO" id="GO:0004674">
    <property type="term" value="F:protein serine/threonine kinase activity"/>
    <property type="evidence" value="ECO:0007669"/>
    <property type="project" value="UniProtKB-KW"/>
</dbReference>
<feature type="compositionally biased region" description="Basic and acidic residues" evidence="13">
    <location>
        <begin position="395"/>
        <end position="420"/>
    </location>
</feature>
<dbReference type="InterPro" id="IPR011009">
    <property type="entry name" value="Kinase-like_dom_sf"/>
</dbReference>
<comment type="similarity">
    <text evidence="1">Belongs to the protein kinase superfamily. STE Ser/Thr protein kinase family. STE20 subfamily.</text>
</comment>
<keyword evidence="7" id="KW-0418">Kinase</keyword>
<dbReference type="Proteomes" id="UP000472264">
    <property type="component" value="Chromosome 14"/>
</dbReference>
<dbReference type="InterPro" id="IPR008271">
    <property type="entry name" value="Ser/Thr_kinase_AS"/>
</dbReference>
<dbReference type="InterPro" id="IPR051585">
    <property type="entry name" value="STE20_Ser/Thr_Kinases"/>
</dbReference>
<feature type="domain" description="Protein kinase" evidence="14">
    <location>
        <begin position="37"/>
        <end position="295"/>
    </location>
</feature>
<dbReference type="GO" id="GO:0005524">
    <property type="term" value="F:ATP binding"/>
    <property type="evidence" value="ECO:0007669"/>
    <property type="project" value="UniProtKB-UniRule"/>
</dbReference>
<evidence type="ECO:0000256" key="12">
    <source>
        <dbReference type="SAM" id="Coils"/>
    </source>
</evidence>
<feature type="compositionally biased region" description="Low complexity" evidence="13">
    <location>
        <begin position="347"/>
        <end position="364"/>
    </location>
</feature>
<evidence type="ECO:0000256" key="7">
    <source>
        <dbReference type="ARBA" id="ARBA00022777"/>
    </source>
</evidence>
<feature type="compositionally biased region" description="Polar residues" evidence="13">
    <location>
        <begin position="905"/>
        <end position="915"/>
    </location>
</feature>
<reference evidence="15" key="3">
    <citation type="submission" date="2025-09" db="UniProtKB">
        <authorList>
            <consortium name="Ensembl"/>
        </authorList>
    </citation>
    <scope>IDENTIFICATION</scope>
</reference>
<dbReference type="PROSITE" id="PS00107">
    <property type="entry name" value="PROTEIN_KINASE_ATP"/>
    <property type="match status" value="1"/>
</dbReference>
<dbReference type="Ensembl" id="ENSENLT00000009899.1">
    <property type="protein sequence ID" value="ENSENLP00000009448.1"/>
    <property type="gene ID" value="ENSENLG00000004309.1"/>
</dbReference>
<dbReference type="SMART" id="SM00220">
    <property type="entry name" value="S_TKc"/>
    <property type="match status" value="1"/>
</dbReference>
<evidence type="ECO:0000256" key="13">
    <source>
        <dbReference type="SAM" id="MobiDB-lite"/>
    </source>
</evidence>
<proteinExistence type="inferred from homology"/>
<feature type="coiled-coil region" evidence="12">
    <location>
        <begin position="522"/>
        <end position="586"/>
    </location>
</feature>